<reference evidence="5" key="1">
    <citation type="submission" date="2017-02" db="UniProtKB">
        <authorList>
            <consortium name="WormBaseParasite"/>
        </authorList>
    </citation>
    <scope>IDENTIFICATION</scope>
</reference>
<organism evidence="4 5">
    <name type="scientific">Syphacia muris</name>
    <dbReference type="NCBI Taxonomy" id="451379"/>
    <lineage>
        <taxon>Eukaryota</taxon>
        <taxon>Metazoa</taxon>
        <taxon>Ecdysozoa</taxon>
        <taxon>Nematoda</taxon>
        <taxon>Chromadorea</taxon>
        <taxon>Rhabditida</taxon>
        <taxon>Spirurina</taxon>
        <taxon>Oxyuridomorpha</taxon>
        <taxon>Oxyuroidea</taxon>
        <taxon>Oxyuridae</taxon>
        <taxon>Syphacia</taxon>
    </lineage>
</organism>
<dbReference type="AlphaFoldDB" id="A0A0N5ABR1"/>
<dbReference type="WBParaSite" id="SMUV_0000158701-mRNA-1">
    <property type="protein sequence ID" value="SMUV_0000158701-mRNA-1"/>
    <property type="gene ID" value="SMUV_0000158701"/>
</dbReference>
<dbReference type="Pfam" id="PF21298">
    <property type="entry name" value="TopBP1_BRCT0"/>
    <property type="match status" value="1"/>
</dbReference>
<feature type="region of interest" description="Disordered" evidence="2">
    <location>
        <begin position="639"/>
        <end position="679"/>
    </location>
</feature>
<keyword evidence="1" id="KW-0677">Repeat</keyword>
<dbReference type="CDD" id="cd17731">
    <property type="entry name" value="BRCT_TopBP1_rpt2_like"/>
    <property type="match status" value="1"/>
</dbReference>
<name>A0A0N5ABR1_9BILA</name>
<dbReference type="PROSITE" id="PS50172">
    <property type="entry name" value="BRCT"/>
    <property type="match status" value="4"/>
</dbReference>
<sequence>MNESKNVSKSQAKHDSKEDCEIWVLKAQASDEGEPGEEASIQKAVYDELKRNCLCPQWISVDECLRIAKRKNEIFVLPRFTGQVFDHLSKIHCRIYGSLAVLSCLNARERLPKWTHPVESVTLRNIVVCFTGFDYSIRETQTSLIMRMGGIVSRDFNADVTHLAAIQRAIPIMSIEWLEKAWEATCKFSELRFSDDDIVQMFRLKLFSGCLMTCSGVSLEERLLLGQLVEENGGKFKGDMERYKCTHLLTDKNSGEKYRKAREWGWDTIKIVRLAWLAKCIEKGYRIPENLYEPKVPIKCSTPKSSLSESPACLDFSAIPRAKLRNYNDVDHNGTSINSTLNGVLADGFVAGSTNVVDKSDLVENRTLRKSFSARLINDSRSVDPFPDFDISRLECNDDLLEGLRIYFHGMNKAVLTKYKRMASSVGASVSSVLNETITHVVLGVLSNELKLTHELVGIPSSCVIVKCDWLVECAKANRLISTSNYLISVEADNENSEENHTLMNSSPTASDRMSTNNLKTGAFGVSQRTTVCLSSTSRGGDLISDQKQLMPPKNDSLKKLTTSAASQLIDSPSVFLDPKKNFISRFDLRKAYEHVNDLHSFEQSICSVQSDLSESTVEKVLNEAIVKTAVKTACTEKVSPNYGGEESENTGEALQPSKFDTPVSREDGSSICKNNQRTVSNEDKRRMIERCLASLANYEGEKRSESPGDKNPRKRILSKLKGTLDEPSIKRRMENLDSDSNALLCDSNESIGETGNIGWVETNVTRFQQSNIQLSFSTKRTTSDASDHGGLSLFEEDCSCFRGKEKKIPLNFNMNEEVIFIEKQNATVTSFLSNENNEEGNNEALDYSNASSKDKKASLSLSRKRDSGIPVPTNQKEFINRPVSVADSQPGVESGMNIVSFDRCNNPSSSMSGDMIFLLSSLEESARARYANIITRLGGQLSLEFNDAVKFLVCGEIIRNEKLLTSVACGLFILRPEFLDESDSAGHWLEVRYRPEIYEWGNIQFLNEHKFSNKKAKGLAQACRRWRLKINEMNPRRKAFHNWKVILYCSRRRSIEIGRIISSGGGFFALRDDVDTFDGFTHALVEKSKYWNDQEIANLVGHNLKCFNIDYVANYLSVEDIVEDEYLHRDYLKCLRSA</sequence>
<evidence type="ECO:0000256" key="2">
    <source>
        <dbReference type="SAM" id="MobiDB-lite"/>
    </source>
</evidence>
<dbReference type="GO" id="GO:0033314">
    <property type="term" value="P:mitotic DNA replication checkpoint signaling"/>
    <property type="evidence" value="ECO:0007669"/>
    <property type="project" value="TreeGrafter"/>
</dbReference>
<dbReference type="PANTHER" id="PTHR13561:SF20">
    <property type="entry name" value="DNA TOPOISOMERASE 2-BINDING PROTEIN 1"/>
    <property type="match status" value="1"/>
</dbReference>
<dbReference type="Proteomes" id="UP000046393">
    <property type="component" value="Unplaced"/>
</dbReference>
<dbReference type="SUPFAM" id="SSF52113">
    <property type="entry name" value="BRCT domain"/>
    <property type="match status" value="4"/>
</dbReference>
<proteinExistence type="predicted"/>
<evidence type="ECO:0000313" key="4">
    <source>
        <dbReference type="Proteomes" id="UP000046393"/>
    </source>
</evidence>
<dbReference type="Pfam" id="PF12738">
    <property type="entry name" value="PTCB-BRCT"/>
    <property type="match status" value="1"/>
</dbReference>
<dbReference type="InterPro" id="IPR059215">
    <property type="entry name" value="BRCT2_TopBP1-like"/>
</dbReference>
<dbReference type="SMART" id="SM00292">
    <property type="entry name" value="BRCT"/>
    <property type="match status" value="4"/>
</dbReference>
<dbReference type="FunFam" id="3.40.50.10190:FF:000018">
    <property type="entry name" value="DNA topoisomerase 2-binding protein 1"/>
    <property type="match status" value="1"/>
</dbReference>
<dbReference type="InterPro" id="IPR001357">
    <property type="entry name" value="BRCT_dom"/>
</dbReference>
<feature type="domain" description="BRCT" evidence="3">
    <location>
        <begin position="396"/>
        <end position="488"/>
    </location>
</feature>
<evidence type="ECO:0000256" key="1">
    <source>
        <dbReference type="ARBA" id="ARBA00022737"/>
    </source>
</evidence>
<dbReference type="Pfam" id="PF00533">
    <property type="entry name" value="BRCT"/>
    <property type="match status" value="2"/>
</dbReference>
<dbReference type="PANTHER" id="PTHR13561">
    <property type="entry name" value="DNA REPLICATION REGULATOR DPB11-RELATED"/>
    <property type="match status" value="1"/>
</dbReference>
<dbReference type="Gene3D" id="3.40.50.10190">
    <property type="entry name" value="BRCT domain"/>
    <property type="match status" value="6"/>
</dbReference>
<evidence type="ECO:0000259" key="3">
    <source>
        <dbReference type="PROSITE" id="PS50172"/>
    </source>
</evidence>
<feature type="domain" description="BRCT" evidence="3">
    <location>
        <begin position="202"/>
        <end position="294"/>
    </location>
</feature>
<dbReference type="InterPro" id="IPR036420">
    <property type="entry name" value="BRCT_dom_sf"/>
</dbReference>
<dbReference type="STRING" id="451379.A0A0N5ABR1"/>
<keyword evidence="4" id="KW-1185">Reference proteome</keyword>
<feature type="domain" description="BRCT" evidence="3">
    <location>
        <begin position="118"/>
        <end position="178"/>
    </location>
</feature>
<dbReference type="GO" id="GO:0007095">
    <property type="term" value="P:mitotic G2 DNA damage checkpoint signaling"/>
    <property type="evidence" value="ECO:0007669"/>
    <property type="project" value="TreeGrafter"/>
</dbReference>
<dbReference type="InterPro" id="IPR049542">
    <property type="entry name" value="TopBP1-like_BRCT0"/>
</dbReference>
<protein>
    <submittedName>
        <fullName evidence="5">DNA topoisomerase 2-binding protein 1</fullName>
    </submittedName>
</protein>
<feature type="domain" description="BRCT" evidence="3">
    <location>
        <begin position="907"/>
        <end position="983"/>
    </location>
</feature>
<evidence type="ECO:0000313" key="5">
    <source>
        <dbReference type="WBParaSite" id="SMUV_0000158701-mRNA-1"/>
    </source>
</evidence>
<dbReference type="GO" id="GO:0006270">
    <property type="term" value="P:DNA replication initiation"/>
    <property type="evidence" value="ECO:0007669"/>
    <property type="project" value="TreeGrafter"/>
</dbReference>
<accession>A0A0N5ABR1</accession>
<dbReference type="CDD" id="cd17738">
    <property type="entry name" value="BRCT_TopBP1_rpt7"/>
    <property type="match status" value="1"/>
</dbReference>